<proteinExistence type="predicted"/>
<evidence type="ECO:0000256" key="1">
    <source>
        <dbReference type="SAM" id="MobiDB-lite"/>
    </source>
</evidence>
<dbReference type="Proteomes" id="UP001152795">
    <property type="component" value="Unassembled WGS sequence"/>
</dbReference>
<feature type="compositionally biased region" description="Basic and acidic residues" evidence="1">
    <location>
        <begin position="369"/>
        <end position="394"/>
    </location>
</feature>
<gene>
    <name evidence="2" type="ORF">PACLA_8A075564</name>
</gene>
<accession>A0A6S7J1V1</accession>
<feature type="region of interest" description="Disordered" evidence="1">
    <location>
        <begin position="1"/>
        <end position="25"/>
    </location>
</feature>
<evidence type="ECO:0000313" key="3">
    <source>
        <dbReference type="Proteomes" id="UP001152795"/>
    </source>
</evidence>
<organism evidence="2 3">
    <name type="scientific">Paramuricea clavata</name>
    <name type="common">Red gorgonian</name>
    <name type="synonym">Violescent sea-whip</name>
    <dbReference type="NCBI Taxonomy" id="317549"/>
    <lineage>
        <taxon>Eukaryota</taxon>
        <taxon>Metazoa</taxon>
        <taxon>Cnidaria</taxon>
        <taxon>Anthozoa</taxon>
        <taxon>Octocorallia</taxon>
        <taxon>Malacalcyonacea</taxon>
        <taxon>Plexauridae</taxon>
        <taxon>Paramuricea</taxon>
    </lineage>
</organism>
<feature type="region of interest" description="Disordered" evidence="1">
    <location>
        <begin position="308"/>
        <end position="328"/>
    </location>
</feature>
<comment type="caution">
    <text evidence="2">The sequence shown here is derived from an EMBL/GenBank/DDBJ whole genome shotgun (WGS) entry which is preliminary data.</text>
</comment>
<keyword evidence="3" id="KW-1185">Reference proteome</keyword>
<dbReference type="AlphaFoldDB" id="A0A6S7J1V1"/>
<name>A0A6S7J1V1_PARCT</name>
<feature type="compositionally biased region" description="Basic and acidic residues" evidence="1">
    <location>
        <begin position="420"/>
        <end position="433"/>
    </location>
</feature>
<feature type="compositionally biased region" description="Basic and acidic residues" evidence="1">
    <location>
        <begin position="10"/>
        <end position="25"/>
    </location>
</feature>
<feature type="non-terminal residue" evidence="2">
    <location>
        <position position="1"/>
    </location>
</feature>
<dbReference type="Gene3D" id="3.40.50.12690">
    <property type="match status" value="1"/>
</dbReference>
<feature type="region of interest" description="Disordered" evidence="1">
    <location>
        <begin position="353"/>
        <end position="442"/>
    </location>
</feature>
<evidence type="ECO:0000313" key="2">
    <source>
        <dbReference type="EMBL" id="CAB4024247.1"/>
    </source>
</evidence>
<protein>
    <submittedName>
        <fullName evidence="2">Uncharacterized protein</fullName>
    </submittedName>
</protein>
<dbReference type="EMBL" id="CACRXK020012920">
    <property type="protein sequence ID" value="CAB4024247.1"/>
    <property type="molecule type" value="Genomic_DNA"/>
</dbReference>
<sequence length="547" mass="62506">MSKAITQNRNESELNGKRDEISRSTEELNSIEEDLNLTESEFNRNNSLVNLTKPSSDSELIESSILMIANGNLKWQKNFEELRLAVDRLQLQSSKGWTSLGGYCKLFESGEVSIRWYSNSKTLTVKGEKADEIKEKLLNFDRKLSGEVKVYSESPKVANILESTDRNLHLRSRNCSVNNEMTRTIGQSYSTNTNDANYNKSPEFYEINSKMENYSQNATRKLDALAEEISTIKENKENAAYGILIHEETVNDLKKERYELNRENEDLKEKNKNLFQSLSEVRAKQKKKKIEDLESENKNLRAAARTLQEDLDKSNREKREFAKVKKRSENVSITPNTTISYESKNQFEVLSVSDHEEEVNKSASDLDQSEARHHNTDISAKHGDKPRQSGDKPNQRRSGQNSRKIERRQQSKGNIQERQSNLDEQKDKREPKATKQSQPNIVILGDSMLKHLNPRRIQQGIDQKISIKTFPGAGVDEMTHYVKPTLQKKPKHIILHIGTNDLQTKSPDALIKAVTKLGEAITQEISGIELTLSDVITRTDDLQLANK</sequence>
<dbReference type="OrthoDB" id="1731983at2759"/>
<dbReference type="SUPFAM" id="SSF52266">
    <property type="entry name" value="SGNH hydrolase"/>
    <property type="match status" value="1"/>
</dbReference>
<reference evidence="2" key="1">
    <citation type="submission" date="2020-04" db="EMBL/GenBank/DDBJ databases">
        <authorList>
            <person name="Alioto T."/>
            <person name="Alioto T."/>
            <person name="Gomez Garrido J."/>
        </authorList>
    </citation>
    <scope>NUCLEOTIDE SEQUENCE</scope>
    <source>
        <strain evidence="2">A484AB</strain>
    </source>
</reference>